<gene>
    <name evidence="1" type="ORF">ERS852425_03191</name>
</gene>
<name>A0A173UW31_ANAHA</name>
<evidence type="ECO:0000313" key="1">
    <source>
        <dbReference type="EMBL" id="CUN18580.1"/>
    </source>
</evidence>
<proteinExistence type="predicted"/>
<dbReference type="Proteomes" id="UP000095598">
    <property type="component" value="Unassembled WGS sequence"/>
</dbReference>
<protein>
    <submittedName>
        <fullName evidence="1">Uncharacterized protein</fullName>
    </submittedName>
</protein>
<dbReference type="AlphaFoldDB" id="A0A173UW31"/>
<reference evidence="1 2" key="1">
    <citation type="submission" date="2015-09" db="EMBL/GenBank/DDBJ databases">
        <authorList>
            <consortium name="Pathogen Informatics"/>
        </authorList>
    </citation>
    <scope>NUCLEOTIDE SEQUENCE [LARGE SCALE GENOMIC DNA]</scope>
    <source>
        <strain evidence="1 2">2789STDY5608868</strain>
    </source>
</reference>
<accession>A0A173UW31</accession>
<dbReference type="EMBL" id="CYXT01000037">
    <property type="protein sequence ID" value="CUN18580.1"/>
    <property type="molecule type" value="Genomic_DNA"/>
</dbReference>
<sequence length="176" mass="21010">MEGLKLSKYNACICEGSAEMAIIDILLDHELLIFQREDLIEETPLLCRNGKKFEEQYLRRQFDDQITVFRILDSRREKFKLSKAYQSKVHVINVITAPEIEMLIIHNEGKYKQFKKSNKKPSDFCKIDLKMANVKDYDFVKEYFRDPAVLIRAITKYKENVKTRNDEKMLWNLLRH</sequence>
<organism evidence="1 2">
    <name type="scientific">Anaerostipes hadrus</name>
    <dbReference type="NCBI Taxonomy" id="649756"/>
    <lineage>
        <taxon>Bacteria</taxon>
        <taxon>Bacillati</taxon>
        <taxon>Bacillota</taxon>
        <taxon>Clostridia</taxon>
        <taxon>Lachnospirales</taxon>
        <taxon>Lachnospiraceae</taxon>
        <taxon>Anaerostipes</taxon>
    </lineage>
</organism>
<evidence type="ECO:0000313" key="2">
    <source>
        <dbReference type="Proteomes" id="UP000095598"/>
    </source>
</evidence>
<dbReference type="RefSeq" id="WP_055259865.1">
    <property type="nucleotide sequence ID" value="NZ_CYXT01000037.1"/>
</dbReference>